<name>A0A7M7MGN1_APIME</name>
<reference evidence="3" key="2">
    <citation type="submission" date="2025-04" db="UniProtKB">
        <authorList>
            <consortium name="RefSeq"/>
        </authorList>
    </citation>
    <scope>IDENTIFICATION</scope>
    <source>
        <strain evidence="3">DH4</strain>
        <tissue evidence="3">Whole body</tissue>
    </source>
</reference>
<sequence length="128" mass="14919">MIRVWAGNNWKDGTMCPQRVSPTTINFRRLQLLHFALFQPTSFKVKPCCVFQGLEDWGIIEKKRGKLWRNFSGLQLGLEEQARDVGEEQGVNGESRISFFKILGYDKPWLRTSQVYVRLQSIIGEIVW</sequence>
<reference evidence="1" key="1">
    <citation type="submission" date="2021-01" db="UniProtKB">
        <authorList>
            <consortium name="EnsemblMetazoa"/>
        </authorList>
    </citation>
    <scope>IDENTIFICATION</scope>
    <source>
        <strain evidence="1">DH4</strain>
    </source>
</reference>
<dbReference type="Proteomes" id="UP000005203">
    <property type="component" value="Linkage group LG4"/>
</dbReference>
<proteinExistence type="predicted"/>
<dbReference type="RefSeq" id="XP_026296184.1">
    <property type="nucleotide sequence ID" value="XM_026440399.1"/>
</dbReference>
<dbReference type="GeneID" id="100577798"/>
<evidence type="ECO:0000313" key="1">
    <source>
        <dbReference type="EnsemblMetazoa" id="XP_026296184"/>
    </source>
</evidence>
<evidence type="ECO:0000313" key="3">
    <source>
        <dbReference type="RefSeq" id="XP_026296184.1"/>
    </source>
</evidence>
<organism evidence="1">
    <name type="scientific">Apis mellifera</name>
    <name type="common">Honeybee</name>
    <dbReference type="NCBI Taxonomy" id="7460"/>
    <lineage>
        <taxon>Eukaryota</taxon>
        <taxon>Metazoa</taxon>
        <taxon>Ecdysozoa</taxon>
        <taxon>Arthropoda</taxon>
        <taxon>Hexapoda</taxon>
        <taxon>Insecta</taxon>
        <taxon>Pterygota</taxon>
        <taxon>Neoptera</taxon>
        <taxon>Endopterygota</taxon>
        <taxon>Hymenoptera</taxon>
        <taxon>Apocrita</taxon>
        <taxon>Aculeata</taxon>
        <taxon>Apoidea</taxon>
        <taxon>Anthophila</taxon>
        <taxon>Apidae</taxon>
        <taxon>Apis</taxon>
    </lineage>
</organism>
<gene>
    <name evidence="3" type="primary">LOC100577798</name>
</gene>
<keyword evidence="2" id="KW-1185">Reference proteome</keyword>
<accession>A0A8B8GZA0</accession>
<dbReference type="AlphaFoldDB" id="A0A7M7MGN1"/>
<dbReference type="KEGG" id="ame:100577798"/>
<evidence type="ECO:0000313" key="2">
    <source>
        <dbReference type="Proteomes" id="UP000005203"/>
    </source>
</evidence>
<protein>
    <submittedName>
        <fullName evidence="3">Uncharacterized protein LOC100577798 isoform X1</fullName>
    </submittedName>
</protein>
<accession>A0A7M7MGN1</accession>
<dbReference type="EnsemblMetazoa" id="XM_026440399">
    <property type="protein sequence ID" value="XP_026296184"/>
    <property type="gene ID" value="LOC100577798"/>
</dbReference>